<comment type="similarity">
    <text evidence="1">Belongs to the peptidase M67A family.</text>
</comment>
<sequence length="288" mass="32799">MDNYMTAKWIAPKRVVVHPIVLLSVADHYNRQAKGTQKRVLGTLLGETIDNVIHITNSFAVPFEEDNKDPLVWYFDHNYHENLFLMFKKVKANEKVLGWYSTGTKCKAADLDIHEIYRRYCPQPIYLIVDTNPQPTGLPTEAYISVEIPTTDSKFRRTFINCNVTMGAFEAEEVGLEHLLRDVQNSSTSTLAIKVGDKINALETLSMRLSDIVEYLKMVINGNMPLNPTIIYILQDMFNLMPSLDYDDISKAFAVELNDTFLSLYIASISRAVMALHDLIKNKAQSNQ</sequence>
<reference evidence="4 5" key="3">
    <citation type="journal article" date="2016" name="Sci. Rep.">
        <title>Genome-wide diversity and gene expression profiling of Babesia microti isolates identify polymorphic genes that mediate host-pathogen interactions.</title>
        <authorList>
            <person name="Silva J.C."/>
            <person name="Cornillot E."/>
            <person name="McCracken C."/>
            <person name="Usmani-Brown S."/>
            <person name="Dwivedi A."/>
            <person name="Ifeonu O.O."/>
            <person name="Crabtree J."/>
            <person name="Gotia H.T."/>
            <person name="Virji A.Z."/>
            <person name="Reynes C."/>
            <person name="Colinge J."/>
            <person name="Kumar V."/>
            <person name="Lawres L."/>
            <person name="Pazzi J.E."/>
            <person name="Pablo J.V."/>
            <person name="Hung C."/>
            <person name="Brancato J."/>
            <person name="Kumari P."/>
            <person name="Orvis J."/>
            <person name="Tretina K."/>
            <person name="Chibucos M."/>
            <person name="Ott S."/>
            <person name="Sadzewicz L."/>
            <person name="Sengamalay N."/>
            <person name="Shetty A.C."/>
            <person name="Su Q."/>
            <person name="Tallon L."/>
            <person name="Fraser C.M."/>
            <person name="Frutos R."/>
            <person name="Molina D.M."/>
            <person name="Krause P.J."/>
            <person name="Ben Mamoun C."/>
        </authorList>
    </citation>
    <scope>NUCLEOTIDE SEQUENCE [LARGE SCALE GENOMIC DNA]</scope>
    <source>
        <strain evidence="4 5">RI</strain>
    </source>
</reference>
<dbReference type="GeneID" id="24423225"/>
<gene>
    <name evidence="4" type="ORF">BMR1_01G00745</name>
</gene>
<dbReference type="EMBL" id="FO082871">
    <property type="protein sequence ID" value="SIO73204.1"/>
    <property type="molecule type" value="Genomic_DNA"/>
</dbReference>
<dbReference type="GO" id="GO:0005838">
    <property type="term" value="C:proteasome regulatory particle"/>
    <property type="evidence" value="ECO:0007669"/>
    <property type="project" value="InterPro"/>
</dbReference>
<dbReference type="OrthoDB" id="10256771at2759"/>
<dbReference type="PANTHER" id="PTHR10540:SF7">
    <property type="entry name" value="26S PROTEASOME NON-ATPASE REGULATORY SUBUNIT 7"/>
    <property type="match status" value="1"/>
</dbReference>
<keyword evidence="5" id="KW-1185">Reference proteome</keyword>
<evidence type="ECO:0000256" key="1">
    <source>
        <dbReference type="ARBA" id="ARBA00008568"/>
    </source>
</evidence>
<dbReference type="Pfam" id="PF01398">
    <property type="entry name" value="JAB"/>
    <property type="match status" value="1"/>
</dbReference>
<evidence type="ECO:0000313" key="5">
    <source>
        <dbReference type="Proteomes" id="UP000002899"/>
    </source>
</evidence>
<reference evidence="4 5" key="2">
    <citation type="journal article" date="2013" name="PLoS ONE">
        <title>Whole genome mapping and re-organization of the nuclear and mitochondrial genomes of Babesia microti isolates.</title>
        <authorList>
            <person name="Cornillot E."/>
            <person name="Dassouli A."/>
            <person name="Garg A."/>
            <person name="Pachikara N."/>
            <person name="Randazzo S."/>
            <person name="Depoix D."/>
            <person name="Carcy B."/>
            <person name="Delbecq S."/>
            <person name="Frutos R."/>
            <person name="Silva J.C."/>
            <person name="Sutton R."/>
            <person name="Krause P.J."/>
            <person name="Mamoun C.B."/>
        </authorList>
    </citation>
    <scope>NUCLEOTIDE SEQUENCE [LARGE SCALE GENOMIC DNA]</scope>
    <source>
        <strain evidence="4 5">RI</strain>
    </source>
</reference>
<evidence type="ECO:0000259" key="3">
    <source>
        <dbReference type="PROSITE" id="PS50249"/>
    </source>
</evidence>
<reference evidence="4 5" key="1">
    <citation type="journal article" date="2012" name="Nucleic Acids Res.">
        <title>Sequencing of the smallest Apicomplexan genome from the human pathogen Babesia microti.</title>
        <authorList>
            <person name="Cornillot E."/>
            <person name="Hadj-Kaddour K."/>
            <person name="Dassouli A."/>
            <person name="Noel B."/>
            <person name="Ranwez V."/>
            <person name="Vacherie B."/>
            <person name="Augagneur Y."/>
            <person name="Bres V."/>
            <person name="Duclos A."/>
            <person name="Randazzo S."/>
            <person name="Carcy B."/>
            <person name="Debierre-Grockiego F."/>
            <person name="Delbecq S."/>
            <person name="Moubri-Menage K."/>
            <person name="Shams-Eldin H."/>
            <person name="Usmani-Brown S."/>
            <person name="Bringaud F."/>
            <person name="Wincker P."/>
            <person name="Vivares C.P."/>
            <person name="Schwarz R.T."/>
            <person name="Schetters T.P."/>
            <person name="Krause P.J."/>
            <person name="Gorenflot A."/>
            <person name="Berry V."/>
            <person name="Barbe V."/>
            <person name="Ben Mamoun C."/>
        </authorList>
    </citation>
    <scope>NUCLEOTIDE SEQUENCE [LARGE SCALE GENOMIC DNA]</scope>
    <source>
        <strain evidence="4 5">RI</strain>
    </source>
</reference>
<dbReference type="VEuPathDB" id="PiroplasmaDB:BMR1_01G00745"/>
<dbReference type="InterPro" id="IPR024969">
    <property type="entry name" value="EIF3F/CSN6-like_C"/>
</dbReference>
<organism evidence="4 5">
    <name type="scientific">Babesia microti (strain RI)</name>
    <dbReference type="NCBI Taxonomy" id="1133968"/>
    <lineage>
        <taxon>Eukaryota</taxon>
        <taxon>Sar</taxon>
        <taxon>Alveolata</taxon>
        <taxon>Apicomplexa</taxon>
        <taxon>Aconoidasida</taxon>
        <taxon>Piroplasmida</taxon>
        <taxon>Babesiidae</taxon>
        <taxon>Babesia</taxon>
    </lineage>
</organism>
<dbReference type="KEGG" id="bmic:BMR1_01G00745"/>
<dbReference type="PANTHER" id="PTHR10540">
    <property type="entry name" value="EUKARYOTIC TRANSLATION INITIATION FACTOR 3 SUBUNIT F-RELATED"/>
    <property type="match status" value="1"/>
</dbReference>
<dbReference type="Proteomes" id="UP000002899">
    <property type="component" value="Chromosome I"/>
</dbReference>
<dbReference type="Pfam" id="PF13012">
    <property type="entry name" value="MitMem_reg"/>
    <property type="match status" value="1"/>
</dbReference>
<name>A0A1N6LWF9_BABMR</name>
<dbReference type="CDD" id="cd08062">
    <property type="entry name" value="MPN_RPN7_8"/>
    <property type="match status" value="1"/>
</dbReference>
<dbReference type="Gene3D" id="3.40.140.10">
    <property type="entry name" value="Cytidine Deaminase, domain 2"/>
    <property type="match status" value="1"/>
</dbReference>
<dbReference type="AlphaFoldDB" id="A0A1N6LWF9"/>
<dbReference type="InterPro" id="IPR033858">
    <property type="entry name" value="MPN_RPN7_8"/>
</dbReference>
<feature type="domain" description="MPN" evidence="3">
    <location>
        <begin position="15"/>
        <end position="149"/>
    </location>
</feature>
<dbReference type="InterPro" id="IPR037518">
    <property type="entry name" value="MPN"/>
</dbReference>
<evidence type="ECO:0000313" key="4">
    <source>
        <dbReference type="EMBL" id="SIO73204.1"/>
    </source>
</evidence>
<evidence type="ECO:0000256" key="2">
    <source>
        <dbReference type="ARBA" id="ARBA00022942"/>
    </source>
</evidence>
<dbReference type="SMART" id="SM00232">
    <property type="entry name" value="JAB_MPN"/>
    <property type="match status" value="1"/>
</dbReference>
<keyword evidence="2 4" id="KW-0647">Proteasome</keyword>
<protein>
    <submittedName>
        <fullName evidence="4">26S proteasome regulatory subunit N8</fullName>
    </submittedName>
</protein>
<dbReference type="InterPro" id="IPR000555">
    <property type="entry name" value="JAMM/MPN+_dom"/>
</dbReference>
<proteinExistence type="inferred from homology"/>
<dbReference type="PROSITE" id="PS50249">
    <property type="entry name" value="MPN"/>
    <property type="match status" value="1"/>
</dbReference>
<dbReference type="RefSeq" id="XP_021337312.1">
    <property type="nucleotide sequence ID" value="XM_021481696.1"/>
</dbReference>
<dbReference type="GO" id="GO:0043161">
    <property type="term" value="P:proteasome-mediated ubiquitin-dependent protein catabolic process"/>
    <property type="evidence" value="ECO:0007669"/>
    <property type="project" value="TreeGrafter"/>
</dbReference>
<accession>A0A1N6LWF9</accession>
<dbReference type="GO" id="GO:0008237">
    <property type="term" value="F:metallopeptidase activity"/>
    <property type="evidence" value="ECO:0007669"/>
    <property type="project" value="InterPro"/>
</dbReference>